<evidence type="ECO:0000313" key="3">
    <source>
        <dbReference type="EMBL" id="QDS87372.1"/>
    </source>
</evidence>
<feature type="domain" description="Type IV / VI secretion system DotU" evidence="2">
    <location>
        <begin position="7"/>
        <end position="202"/>
    </location>
</feature>
<dbReference type="InterPro" id="IPR038522">
    <property type="entry name" value="T4/T6SS_DotU_sf"/>
</dbReference>
<keyword evidence="4" id="KW-1185">Reference proteome</keyword>
<keyword evidence="1" id="KW-1133">Transmembrane helix</keyword>
<keyword evidence="1" id="KW-0812">Transmembrane</keyword>
<dbReference type="EMBL" id="CP036261">
    <property type="protein sequence ID" value="QDS87372.1"/>
    <property type="molecule type" value="Genomic_DNA"/>
</dbReference>
<dbReference type="Gene3D" id="1.25.40.590">
    <property type="entry name" value="Type IV / VI secretion system, DotU"/>
    <property type="match status" value="1"/>
</dbReference>
<sequence length="210" mass="23082">MRPETAQLVDPVLSLTWQLRDALAAGQTDRFPSGRSELKELLSRIHNAELAAGHSTSSDYLGLGYPLACWIDEMMTDDATAGRIWNENKIEGELFGSNDRAWMFWRQAQLAETLGRNEDLAVFYLCVSLGFTGQHRNNPEQLAAWMHQTRLGLGIVPELKLPFAADLAPATDAPPLTGAAALQRAGYVGWTAAVVLLPLMSYLAVAAWTR</sequence>
<reference evidence="3 4" key="1">
    <citation type="submission" date="2019-02" db="EMBL/GenBank/DDBJ databases">
        <title>Deep-cultivation of Planctomycetes and their phenomic and genomic characterization uncovers novel biology.</title>
        <authorList>
            <person name="Wiegand S."/>
            <person name="Jogler M."/>
            <person name="Boedeker C."/>
            <person name="Pinto D."/>
            <person name="Vollmers J."/>
            <person name="Rivas-Marin E."/>
            <person name="Kohn T."/>
            <person name="Peeters S.H."/>
            <person name="Heuer A."/>
            <person name="Rast P."/>
            <person name="Oberbeckmann S."/>
            <person name="Bunk B."/>
            <person name="Jeske O."/>
            <person name="Meyerdierks A."/>
            <person name="Storesund J.E."/>
            <person name="Kallscheuer N."/>
            <person name="Luecker S."/>
            <person name="Lage O.M."/>
            <person name="Pohl T."/>
            <person name="Merkel B.J."/>
            <person name="Hornburger P."/>
            <person name="Mueller R.-W."/>
            <person name="Bruemmer F."/>
            <person name="Labrenz M."/>
            <person name="Spormann A.M."/>
            <person name="Op den Camp H."/>
            <person name="Overmann J."/>
            <person name="Amann R."/>
            <person name="Jetten M.S.M."/>
            <person name="Mascher T."/>
            <person name="Medema M.H."/>
            <person name="Devos D.P."/>
            <person name="Kaster A.-K."/>
            <person name="Ovreas L."/>
            <person name="Rohde M."/>
            <person name="Galperin M.Y."/>
            <person name="Jogler C."/>
        </authorList>
    </citation>
    <scope>NUCLEOTIDE SEQUENCE [LARGE SCALE GENOMIC DNA]</scope>
    <source>
        <strain evidence="3 4">EC9</strain>
    </source>
</reference>
<name>A0A517LXP5_9BACT</name>
<dbReference type="KEGG" id="ruv:EC9_15500"/>
<keyword evidence="1" id="KW-0472">Membrane</keyword>
<dbReference type="InterPro" id="IPR017732">
    <property type="entry name" value="T4/T6SS_DotU"/>
</dbReference>
<evidence type="ECO:0000313" key="4">
    <source>
        <dbReference type="Proteomes" id="UP000319557"/>
    </source>
</evidence>
<proteinExistence type="predicted"/>
<dbReference type="Proteomes" id="UP000319557">
    <property type="component" value="Chromosome"/>
</dbReference>
<feature type="transmembrane region" description="Helical" evidence="1">
    <location>
        <begin position="187"/>
        <end position="208"/>
    </location>
</feature>
<dbReference type="Pfam" id="PF09850">
    <property type="entry name" value="DotU"/>
    <property type="match status" value="1"/>
</dbReference>
<gene>
    <name evidence="3" type="ORF">EC9_15500</name>
</gene>
<dbReference type="AlphaFoldDB" id="A0A517LXP5"/>
<evidence type="ECO:0000259" key="2">
    <source>
        <dbReference type="Pfam" id="PF09850"/>
    </source>
</evidence>
<accession>A0A517LXP5</accession>
<dbReference type="RefSeq" id="WP_145343687.1">
    <property type="nucleotide sequence ID" value="NZ_CP036261.1"/>
</dbReference>
<protein>
    <recommendedName>
        <fullName evidence="2">Type IV / VI secretion system DotU domain-containing protein</fullName>
    </recommendedName>
</protein>
<evidence type="ECO:0000256" key="1">
    <source>
        <dbReference type="SAM" id="Phobius"/>
    </source>
</evidence>
<organism evidence="3 4">
    <name type="scientific">Rosistilla ulvae</name>
    <dbReference type="NCBI Taxonomy" id="1930277"/>
    <lineage>
        <taxon>Bacteria</taxon>
        <taxon>Pseudomonadati</taxon>
        <taxon>Planctomycetota</taxon>
        <taxon>Planctomycetia</taxon>
        <taxon>Pirellulales</taxon>
        <taxon>Pirellulaceae</taxon>
        <taxon>Rosistilla</taxon>
    </lineage>
</organism>
<dbReference type="OrthoDB" id="345640at2"/>